<dbReference type="Proteomes" id="UP000324832">
    <property type="component" value="Unassembled WGS sequence"/>
</dbReference>
<reference evidence="2 3" key="1">
    <citation type="submission" date="2017-07" db="EMBL/GenBank/DDBJ databases">
        <authorList>
            <person name="Talla V."/>
            <person name="Backstrom N."/>
        </authorList>
    </citation>
    <scope>NUCLEOTIDE SEQUENCE [LARGE SCALE GENOMIC DNA]</scope>
</reference>
<sequence length="182" mass="20284">MADDVSYVALLATEIDSGRRAVRPSPRRIDRRGACACWAVKGAGSGTARARQSRSGRGPRPRALRPRPLCSSPVPRRARRMPRPLPRPLAAAWPASRADVQPGSHGTRLSSHWPRRQALLSLLVLPTLEEIQGWGQSFDRLMRSAGEYRILIYMKQSYCERPITCIKSNKGWAGSIFNNNQT</sequence>
<name>A0A5E4QKW6_9NEOP</name>
<dbReference type="EMBL" id="FZQP02003445">
    <property type="protein sequence ID" value="VVC98235.1"/>
    <property type="molecule type" value="Genomic_DNA"/>
</dbReference>
<feature type="compositionally biased region" description="Basic residues" evidence="1">
    <location>
        <begin position="51"/>
        <end position="65"/>
    </location>
</feature>
<proteinExistence type="predicted"/>
<protein>
    <submittedName>
        <fullName evidence="2">Uncharacterized protein</fullName>
    </submittedName>
</protein>
<evidence type="ECO:0000313" key="2">
    <source>
        <dbReference type="EMBL" id="VVC98235.1"/>
    </source>
</evidence>
<accession>A0A5E4QKW6</accession>
<evidence type="ECO:0000256" key="1">
    <source>
        <dbReference type="SAM" id="MobiDB-lite"/>
    </source>
</evidence>
<feature type="compositionally biased region" description="Low complexity" evidence="1">
    <location>
        <begin position="66"/>
        <end position="75"/>
    </location>
</feature>
<organism evidence="2 3">
    <name type="scientific">Leptidea sinapis</name>
    <dbReference type="NCBI Taxonomy" id="189913"/>
    <lineage>
        <taxon>Eukaryota</taxon>
        <taxon>Metazoa</taxon>
        <taxon>Ecdysozoa</taxon>
        <taxon>Arthropoda</taxon>
        <taxon>Hexapoda</taxon>
        <taxon>Insecta</taxon>
        <taxon>Pterygota</taxon>
        <taxon>Neoptera</taxon>
        <taxon>Endopterygota</taxon>
        <taxon>Lepidoptera</taxon>
        <taxon>Glossata</taxon>
        <taxon>Ditrysia</taxon>
        <taxon>Papilionoidea</taxon>
        <taxon>Pieridae</taxon>
        <taxon>Dismorphiinae</taxon>
        <taxon>Leptidea</taxon>
    </lineage>
</organism>
<gene>
    <name evidence="2" type="ORF">LSINAPIS_LOCUS9349</name>
</gene>
<evidence type="ECO:0000313" key="3">
    <source>
        <dbReference type="Proteomes" id="UP000324832"/>
    </source>
</evidence>
<keyword evidence="3" id="KW-1185">Reference proteome</keyword>
<dbReference type="AlphaFoldDB" id="A0A5E4QKW6"/>
<feature type="region of interest" description="Disordered" evidence="1">
    <location>
        <begin position="46"/>
        <end position="110"/>
    </location>
</feature>
<feature type="compositionally biased region" description="Low complexity" evidence="1">
    <location>
        <begin position="88"/>
        <end position="98"/>
    </location>
</feature>